<dbReference type="Proteomes" id="UP001266305">
    <property type="component" value="Unassembled WGS sequence"/>
</dbReference>
<evidence type="ECO:0000313" key="1">
    <source>
        <dbReference type="EMBL" id="KAK2116965.1"/>
    </source>
</evidence>
<sequence>MKRVLVQESLLFTTMISCDFRVCAVYVIKIFTIKAFACEKLGLSGFIVGHVPALHSYVHCAFLKNKVKHTLIKIGACDVNKENESLPKVKAAVRQSD</sequence>
<dbReference type="EMBL" id="JASSZA010000002">
    <property type="protein sequence ID" value="KAK2116965.1"/>
    <property type="molecule type" value="Genomic_DNA"/>
</dbReference>
<evidence type="ECO:0008006" key="3">
    <source>
        <dbReference type="Google" id="ProtNLM"/>
    </source>
</evidence>
<organism evidence="1 2">
    <name type="scientific">Saguinus oedipus</name>
    <name type="common">Cotton-top tamarin</name>
    <name type="synonym">Oedipomidas oedipus</name>
    <dbReference type="NCBI Taxonomy" id="9490"/>
    <lineage>
        <taxon>Eukaryota</taxon>
        <taxon>Metazoa</taxon>
        <taxon>Chordata</taxon>
        <taxon>Craniata</taxon>
        <taxon>Vertebrata</taxon>
        <taxon>Euteleostomi</taxon>
        <taxon>Mammalia</taxon>
        <taxon>Eutheria</taxon>
        <taxon>Euarchontoglires</taxon>
        <taxon>Primates</taxon>
        <taxon>Haplorrhini</taxon>
        <taxon>Platyrrhini</taxon>
        <taxon>Cebidae</taxon>
        <taxon>Callitrichinae</taxon>
        <taxon>Saguinus</taxon>
    </lineage>
</organism>
<name>A0ABQ9W651_SAGOE</name>
<protein>
    <recommendedName>
        <fullName evidence="3">Secreted protein</fullName>
    </recommendedName>
</protein>
<gene>
    <name evidence="1" type="ORF">P7K49_003851</name>
</gene>
<evidence type="ECO:0000313" key="2">
    <source>
        <dbReference type="Proteomes" id="UP001266305"/>
    </source>
</evidence>
<reference evidence="1 2" key="1">
    <citation type="submission" date="2023-05" db="EMBL/GenBank/DDBJ databases">
        <title>B98-5 Cell Line De Novo Hybrid Assembly: An Optical Mapping Approach.</title>
        <authorList>
            <person name="Kananen K."/>
            <person name="Auerbach J.A."/>
            <person name="Kautto E."/>
            <person name="Blachly J.S."/>
        </authorList>
    </citation>
    <scope>NUCLEOTIDE SEQUENCE [LARGE SCALE GENOMIC DNA]</scope>
    <source>
        <strain evidence="1">B95-8</strain>
        <tissue evidence="1">Cell line</tissue>
    </source>
</reference>
<feature type="non-terminal residue" evidence="1">
    <location>
        <position position="97"/>
    </location>
</feature>
<keyword evidence="2" id="KW-1185">Reference proteome</keyword>
<accession>A0ABQ9W651</accession>
<comment type="caution">
    <text evidence="1">The sequence shown here is derived from an EMBL/GenBank/DDBJ whole genome shotgun (WGS) entry which is preliminary data.</text>
</comment>
<proteinExistence type="predicted"/>